<proteinExistence type="predicted"/>
<evidence type="ECO:0000313" key="1">
    <source>
        <dbReference type="EMBL" id="GEJ56924.1"/>
    </source>
</evidence>
<dbReference type="Proteomes" id="UP000503640">
    <property type="component" value="Unassembled WGS sequence"/>
</dbReference>
<gene>
    <name evidence="1" type="ORF">AMYX_16650</name>
</gene>
<keyword evidence="2" id="KW-1185">Reference proteome</keyword>
<protein>
    <submittedName>
        <fullName evidence="1">Uncharacterized protein</fullName>
    </submittedName>
</protein>
<dbReference type="RefSeq" id="WP_176064387.1">
    <property type="nucleotide sequence ID" value="NZ_BJTG01000003.1"/>
</dbReference>
<organism evidence="1 2">
    <name type="scientific">Anaeromyxobacter diazotrophicus</name>
    <dbReference type="NCBI Taxonomy" id="2590199"/>
    <lineage>
        <taxon>Bacteria</taxon>
        <taxon>Pseudomonadati</taxon>
        <taxon>Myxococcota</taxon>
        <taxon>Myxococcia</taxon>
        <taxon>Myxococcales</taxon>
        <taxon>Cystobacterineae</taxon>
        <taxon>Anaeromyxobacteraceae</taxon>
        <taxon>Anaeromyxobacter</taxon>
    </lineage>
</organism>
<accession>A0A7I9VKI1</accession>
<sequence length="141" mass="14590">MPVNFSNLSPNPQQWPTAFIQQVVEIDLALTGQGASAPLFVPQNLGLSSISRTSAGLYVLNFAFAFAYGLLNCSPCFKPSGIVPASLVQDVVVAADNSTSTSSPSISIQVVASTSSTNPTLIAADLAANDGLLLTLRFKSG</sequence>
<comment type="caution">
    <text evidence="1">The sequence shown here is derived from an EMBL/GenBank/DDBJ whole genome shotgun (WGS) entry which is preliminary data.</text>
</comment>
<name>A0A7I9VKI1_9BACT</name>
<reference evidence="2" key="1">
    <citation type="journal article" date="2020" name="Appl. Environ. Microbiol.">
        <title>Diazotrophic Anaeromyxobacter Isolates from Soils.</title>
        <authorList>
            <person name="Masuda Y."/>
            <person name="Yamanaka H."/>
            <person name="Xu Z.X."/>
            <person name="Shiratori Y."/>
            <person name="Aono T."/>
            <person name="Amachi S."/>
            <person name="Senoo K."/>
            <person name="Itoh H."/>
        </authorList>
    </citation>
    <scope>NUCLEOTIDE SEQUENCE [LARGE SCALE GENOMIC DNA]</scope>
    <source>
        <strain evidence="2">R267</strain>
    </source>
</reference>
<dbReference type="EMBL" id="BJTG01000003">
    <property type="protein sequence ID" value="GEJ56924.1"/>
    <property type="molecule type" value="Genomic_DNA"/>
</dbReference>
<dbReference type="AlphaFoldDB" id="A0A7I9VKI1"/>
<evidence type="ECO:0000313" key="2">
    <source>
        <dbReference type="Proteomes" id="UP000503640"/>
    </source>
</evidence>